<dbReference type="Proteomes" id="UP000318542">
    <property type="component" value="Unassembled WGS sequence"/>
</dbReference>
<keyword evidence="3" id="KW-1133">Transmembrane helix</keyword>
<feature type="chain" id="PRO_5021996716" description="FimV N-terminal domain-containing protein" evidence="4">
    <location>
        <begin position="21"/>
        <end position="641"/>
    </location>
</feature>
<evidence type="ECO:0000256" key="3">
    <source>
        <dbReference type="SAM" id="Phobius"/>
    </source>
</evidence>
<feature type="domain" description="FimV N-terminal" evidence="5">
    <location>
        <begin position="68"/>
        <end position="119"/>
    </location>
</feature>
<evidence type="ECO:0000313" key="6">
    <source>
        <dbReference type="EMBL" id="TSE29560.1"/>
    </source>
</evidence>
<feature type="signal peptide" evidence="4">
    <location>
        <begin position="1"/>
        <end position="20"/>
    </location>
</feature>
<feature type="compositionally biased region" description="Low complexity" evidence="2">
    <location>
        <begin position="608"/>
        <end position="618"/>
    </location>
</feature>
<feature type="transmembrane region" description="Helical" evidence="3">
    <location>
        <begin position="307"/>
        <end position="327"/>
    </location>
</feature>
<gene>
    <name evidence="6" type="ORF">Tther_01401</name>
</gene>
<name>A0A554X156_9BURK</name>
<feature type="compositionally biased region" description="Low complexity" evidence="2">
    <location>
        <begin position="223"/>
        <end position="264"/>
    </location>
</feature>
<keyword evidence="4" id="KW-0732">Signal</keyword>
<keyword evidence="3" id="KW-0472">Membrane</keyword>
<dbReference type="RefSeq" id="WP_143902313.1">
    <property type="nucleotide sequence ID" value="NZ_VJOL01000023.1"/>
</dbReference>
<evidence type="ECO:0000259" key="5">
    <source>
        <dbReference type="Pfam" id="PF25800"/>
    </source>
</evidence>
<keyword evidence="3" id="KW-0812">Transmembrane</keyword>
<feature type="region of interest" description="Disordered" evidence="2">
    <location>
        <begin position="160"/>
        <end position="272"/>
    </location>
</feature>
<keyword evidence="7" id="KW-1185">Reference proteome</keyword>
<reference evidence="6 7" key="1">
    <citation type="submission" date="2019-07" db="EMBL/GenBank/DDBJ databases">
        <title>Tepidimonas thermarum AA-1 draft genome.</title>
        <authorList>
            <person name="Da Costa M.S."/>
            <person name="Froufe H.J.C."/>
            <person name="Egas C."/>
            <person name="Albuquerque L."/>
        </authorList>
    </citation>
    <scope>NUCLEOTIDE SEQUENCE [LARGE SCALE GENOMIC DNA]</scope>
    <source>
        <strain evidence="6 7">AA-1</strain>
    </source>
</reference>
<evidence type="ECO:0000256" key="2">
    <source>
        <dbReference type="SAM" id="MobiDB-lite"/>
    </source>
</evidence>
<keyword evidence="1" id="KW-0175">Coiled coil</keyword>
<proteinExistence type="predicted"/>
<evidence type="ECO:0000313" key="7">
    <source>
        <dbReference type="Proteomes" id="UP000318542"/>
    </source>
</evidence>
<evidence type="ECO:0000256" key="1">
    <source>
        <dbReference type="SAM" id="Coils"/>
    </source>
</evidence>
<dbReference type="EMBL" id="VJOL01000023">
    <property type="protein sequence ID" value="TSE29560.1"/>
    <property type="molecule type" value="Genomic_DNA"/>
</dbReference>
<accession>A0A554X156</accession>
<dbReference type="AlphaFoldDB" id="A0A554X156"/>
<dbReference type="InterPro" id="IPR057840">
    <property type="entry name" value="FimV_N"/>
</dbReference>
<comment type="caution">
    <text evidence="6">The sequence shown here is derived from an EMBL/GenBank/DDBJ whole genome shotgun (WGS) entry which is preliminary data.</text>
</comment>
<sequence>MHAKTALASLLIVSAVQSHAQSLGAVQGAVIIGRPLDIVVQGQWEAGDGGAAVCVEADVRYGETRLAAGSVSVTVERGSAGASVLRVRARQPVNEPFVTLELRVGCPARFARAYTLLADIEPAQPAAPVAAPVTRAPVGVTPATLPPVGAASPAPAAHAAPAAVRTPLPETPIRSLATTPRPAGIRMATKVRPVPAVPATQREDSGAVRSAPPPPPERRGPRLELAPVDIPGTGAPGGAAPETAATAPAAPQTPAATEPASPAADGTPPAAVQQEIATLRAEQQRLLMAVESLNRELTQARESRADGLLVALSGLVVVLLGAVLWLWQRARKAVPAPSAWWTSTTAAPGAADALPAGPAAPAVREPAAAADHMAGLEVSEAGASMFQEVPIAALDVAALHALWEQVDFFESLGQAADAVAALRAFVQAHPRASEAPYLRWWALAQAHGLDTRLPQAMYEHHFQRLLAREPGTEGVEADRALVQALVAQWPTDAARRHIEAALASQPGDPSAPLRVRTLTAFDDLLVLHGVLDLLPDVAPAPGVAGAAAAGTGALGAQALGAAATTDEAPPAPTESGALDFELPDISAWAAPAAGVSPGPAPAPQGDEAVAPPSAAAADDGLDFDLGDWQLPADTPPQPPRG</sequence>
<evidence type="ECO:0000256" key="4">
    <source>
        <dbReference type="SAM" id="SignalP"/>
    </source>
</evidence>
<dbReference type="OrthoDB" id="9180424at2"/>
<organism evidence="6 7">
    <name type="scientific">Tepidimonas thermarum</name>
    <dbReference type="NCBI Taxonomy" id="335431"/>
    <lineage>
        <taxon>Bacteria</taxon>
        <taxon>Pseudomonadati</taxon>
        <taxon>Pseudomonadota</taxon>
        <taxon>Betaproteobacteria</taxon>
        <taxon>Burkholderiales</taxon>
        <taxon>Tepidimonas</taxon>
    </lineage>
</organism>
<feature type="coiled-coil region" evidence="1">
    <location>
        <begin position="276"/>
        <end position="303"/>
    </location>
</feature>
<dbReference type="Pfam" id="PF25800">
    <property type="entry name" value="FimV_N"/>
    <property type="match status" value="1"/>
</dbReference>
<feature type="region of interest" description="Disordered" evidence="2">
    <location>
        <begin position="589"/>
        <end position="641"/>
    </location>
</feature>
<protein>
    <recommendedName>
        <fullName evidence="5">FimV N-terminal domain-containing protein</fullName>
    </recommendedName>
</protein>